<gene>
    <name evidence="2" type="ORF">SPACI_012770</name>
</gene>
<dbReference type="Proteomes" id="UP000216052">
    <property type="component" value="Chromosome"/>
</dbReference>
<sequence length="360" mass="36762">MSMQDFIVAIGVVVNAIPGGLYALTFGFASVPTAAGFIIGAIGCGALGIVAPISFQAETLTLVGTMGRTVQERISMVFLEGAILLIVGLAGMFKALVAFIGPVITNAMMAGVGIILAKVAVEMTVRNPRVGSVSIITAVMSYYLTPNPADKLIYAIISCVAVSSLVSVWLKRHRQVAVAPVRERFVLQKLSFTKNVIRGALGLSALNVGANIAFGNITAQTLAKTEVNLDHLTIISSIADIVSSLFGGAPVQAIISATGAAPHPVAAGVLMMVIMAVILAAGLLVKIGRYVPNESIAGFLLVLGAVVTVPVNASLAFAGGVGSVDTIIGGVAMTVTAIADPFMGMVAGLLVKALISMFGL</sequence>
<feature type="transmembrane region" description="Helical" evidence="1">
    <location>
        <begin position="99"/>
        <end position="117"/>
    </location>
</feature>
<feature type="transmembrane region" description="Helical" evidence="1">
    <location>
        <begin position="297"/>
        <end position="321"/>
    </location>
</feature>
<keyword evidence="1" id="KW-0472">Membrane</keyword>
<feature type="transmembrane region" description="Helical" evidence="1">
    <location>
        <begin position="327"/>
        <end position="351"/>
    </location>
</feature>
<dbReference type="EMBL" id="CP155571">
    <property type="protein sequence ID" value="XFO71262.1"/>
    <property type="molecule type" value="Genomic_DNA"/>
</dbReference>
<evidence type="ECO:0008006" key="4">
    <source>
        <dbReference type="Google" id="ProtNLM"/>
    </source>
</evidence>
<reference evidence="2" key="1">
    <citation type="submission" date="2024-05" db="EMBL/GenBank/DDBJ databases">
        <title>Isolation and characterization of Sporomusa carbonis sp. nov., a carboxydotrophic hydrogenogen in the genus of Sporomusa isolated from a charcoal burning pile.</title>
        <authorList>
            <person name="Boeer T."/>
            <person name="Rosenbaum F."/>
            <person name="Eysell L."/>
            <person name="Mueller V."/>
            <person name="Daniel R."/>
            <person name="Poehlein A."/>
        </authorList>
    </citation>
    <scope>NUCLEOTIDE SEQUENCE [LARGE SCALE GENOMIC DNA]</scope>
    <source>
        <strain evidence="2">DSM 3132</strain>
    </source>
</reference>
<accession>A0ABZ3IZV5</accession>
<name>A0ABZ3IZV5_SPOA4</name>
<dbReference type="RefSeq" id="WP_093794847.1">
    <property type="nucleotide sequence ID" value="NZ_CP155571.1"/>
</dbReference>
<organism evidence="2 3">
    <name type="scientific">Sporomusa acidovorans (strain ATCC 49682 / DSM 3132 / Mol)</name>
    <dbReference type="NCBI Taxonomy" id="1123286"/>
    <lineage>
        <taxon>Bacteria</taxon>
        <taxon>Bacillati</taxon>
        <taxon>Bacillota</taxon>
        <taxon>Negativicutes</taxon>
        <taxon>Selenomonadales</taxon>
        <taxon>Sporomusaceae</taxon>
        <taxon>Sporomusa</taxon>
    </lineage>
</organism>
<keyword evidence="1" id="KW-1133">Transmembrane helix</keyword>
<keyword evidence="1" id="KW-0812">Transmembrane</keyword>
<protein>
    <recommendedName>
        <fullName evidence="4">Guanine/hypoxanthine permease PbuO</fullName>
    </recommendedName>
</protein>
<proteinExistence type="predicted"/>
<feature type="transmembrane region" description="Helical" evidence="1">
    <location>
        <begin position="74"/>
        <end position="93"/>
    </location>
</feature>
<evidence type="ECO:0000256" key="1">
    <source>
        <dbReference type="SAM" id="Phobius"/>
    </source>
</evidence>
<evidence type="ECO:0000313" key="2">
    <source>
        <dbReference type="EMBL" id="XFO71262.1"/>
    </source>
</evidence>
<feature type="transmembrane region" description="Helical" evidence="1">
    <location>
        <begin position="152"/>
        <end position="170"/>
    </location>
</feature>
<feature type="transmembrane region" description="Helical" evidence="1">
    <location>
        <begin position="34"/>
        <end position="53"/>
    </location>
</feature>
<feature type="transmembrane region" description="Helical" evidence="1">
    <location>
        <begin position="265"/>
        <end position="285"/>
    </location>
</feature>
<evidence type="ECO:0000313" key="3">
    <source>
        <dbReference type="Proteomes" id="UP000216052"/>
    </source>
</evidence>
<feature type="transmembrane region" description="Helical" evidence="1">
    <location>
        <begin position="129"/>
        <end position="146"/>
    </location>
</feature>
<keyword evidence="3" id="KW-1185">Reference proteome</keyword>
<feature type="transmembrane region" description="Helical" evidence="1">
    <location>
        <begin position="7"/>
        <end position="28"/>
    </location>
</feature>
<feature type="transmembrane region" description="Helical" evidence="1">
    <location>
        <begin position="232"/>
        <end position="253"/>
    </location>
</feature>